<evidence type="ECO:0000313" key="2">
    <source>
        <dbReference type="EMBL" id="MYL99441.1"/>
    </source>
</evidence>
<dbReference type="AlphaFoldDB" id="A0A7X4K7U1"/>
<feature type="region of interest" description="Disordered" evidence="1">
    <location>
        <begin position="37"/>
        <end position="66"/>
    </location>
</feature>
<protein>
    <submittedName>
        <fullName evidence="2">Uncharacterized protein</fullName>
    </submittedName>
</protein>
<name>A0A7X4K7U1_9SPHN</name>
<reference evidence="2 3" key="1">
    <citation type="submission" date="2019-12" db="EMBL/GenBank/DDBJ databases">
        <authorList>
            <person name="Feng G."/>
            <person name="Zhu H."/>
        </authorList>
    </citation>
    <scope>NUCLEOTIDE SEQUENCE [LARGE SCALE GENOMIC DNA]</scope>
    <source>
        <strain evidence="2 3">FGD1</strain>
    </source>
</reference>
<dbReference type="RefSeq" id="WP_160986946.1">
    <property type="nucleotide sequence ID" value="NZ_WVTD01000015.1"/>
</dbReference>
<dbReference type="EMBL" id="WVTD01000015">
    <property type="protein sequence ID" value="MYL99441.1"/>
    <property type="molecule type" value="Genomic_DNA"/>
</dbReference>
<proteinExistence type="predicted"/>
<evidence type="ECO:0000256" key="1">
    <source>
        <dbReference type="SAM" id="MobiDB-lite"/>
    </source>
</evidence>
<comment type="caution">
    <text evidence="2">The sequence shown here is derived from an EMBL/GenBank/DDBJ whole genome shotgun (WGS) entry which is preliminary data.</text>
</comment>
<keyword evidence="3" id="KW-1185">Reference proteome</keyword>
<evidence type="ECO:0000313" key="3">
    <source>
        <dbReference type="Proteomes" id="UP000465810"/>
    </source>
</evidence>
<dbReference type="Proteomes" id="UP000465810">
    <property type="component" value="Unassembled WGS sequence"/>
</dbReference>
<sequence>MSTSIEKSFATRASAELAVERLVQEFGIERTDVFVSSAGDENSAGDQPSGGDAPAPLEEGRSDGALTGAITVSVDVNDDSKVEAIRSALDDVAAN</sequence>
<gene>
    <name evidence="2" type="ORF">GR702_16855</name>
</gene>
<accession>A0A7X4K7U1</accession>
<organism evidence="2 3">
    <name type="scientific">Novosphingobium silvae</name>
    <dbReference type="NCBI Taxonomy" id="2692619"/>
    <lineage>
        <taxon>Bacteria</taxon>
        <taxon>Pseudomonadati</taxon>
        <taxon>Pseudomonadota</taxon>
        <taxon>Alphaproteobacteria</taxon>
        <taxon>Sphingomonadales</taxon>
        <taxon>Sphingomonadaceae</taxon>
        <taxon>Novosphingobium</taxon>
    </lineage>
</organism>